<name>A0A369QED9_9BACT</name>
<comment type="caution">
    <text evidence="1">The sequence shown here is derived from an EMBL/GenBank/DDBJ whole genome shotgun (WGS) entry which is preliminary data.</text>
</comment>
<protein>
    <submittedName>
        <fullName evidence="1">Uncharacterized protein</fullName>
    </submittedName>
</protein>
<dbReference type="OrthoDB" id="896397at2"/>
<organism evidence="1 2">
    <name type="scientific">Adhaeribacter pallidiroseus</name>
    <dbReference type="NCBI Taxonomy" id="2072847"/>
    <lineage>
        <taxon>Bacteria</taxon>
        <taxon>Pseudomonadati</taxon>
        <taxon>Bacteroidota</taxon>
        <taxon>Cytophagia</taxon>
        <taxon>Cytophagales</taxon>
        <taxon>Hymenobacteraceae</taxon>
        <taxon>Adhaeribacter</taxon>
    </lineage>
</organism>
<reference evidence="1 2" key="1">
    <citation type="submission" date="2018-04" db="EMBL/GenBank/DDBJ databases">
        <title>Adhaeribacter sp. HMF7616 genome sequencing and assembly.</title>
        <authorList>
            <person name="Kang H."/>
            <person name="Kang J."/>
            <person name="Cha I."/>
            <person name="Kim H."/>
            <person name="Joh K."/>
        </authorList>
    </citation>
    <scope>NUCLEOTIDE SEQUENCE [LARGE SCALE GENOMIC DNA]</scope>
    <source>
        <strain evidence="1 2">HMF7616</strain>
    </source>
</reference>
<accession>A0A369QED9</accession>
<evidence type="ECO:0000313" key="2">
    <source>
        <dbReference type="Proteomes" id="UP000253919"/>
    </source>
</evidence>
<keyword evidence="2" id="KW-1185">Reference proteome</keyword>
<evidence type="ECO:0000313" key="1">
    <source>
        <dbReference type="EMBL" id="RDC62792.1"/>
    </source>
</evidence>
<dbReference type="EMBL" id="QASA01000001">
    <property type="protein sequence ID" value="RDC62792.1"/>
    <property type="molecule type" value="Genomic_DNA"/>
</dbReference>
<gene>
    <name evidence="1" type="ORF">AHMF7616_01386</name>
</gene>
<dbReference type="Proteomes" id="UP000253919">
    <property type="component" value="Unassembled WGS sequence"/>
</dbReference>
<sequence length="182" mass="21550">MKETSRQERIGYLRQQQERRHFLGDFLMALSKIIGKEIPEAAVLKLEETNAATDKLHQRESQAPTLRFTFPFTQVEKFREIFSSLKPDLSDPDSYFATARFFNSFFLRLDSSFAVDKLEEIIELDSNTFYIFHKDFKNGLSVDSNEEKWTENGKTEYVWTYELSVWGKEWVNKIHLAYNKHT</sequence>
<dbReference type="AlphaFoldDB" id="A0A369QED9"/>
<proteinExistence type="predicted"/>
<dbReference type="RefSeq" id="WP_115372189.1">
    <property type="nucleotide sequence ID" value="NZ_QASA01000001.1"/>
</dbReference>